<evidence type="ECO:0000313" key="6">
    <source>
        <dbReference type="EMBL" id="ALU94785.1"/>
    </source>
</evidence>
<dbReference type="SUPFAM" id="SSF55811">
    <property type="entry name" value="Nudix"/>
    <property type="match status" value="1"/>
</dbReference>
<gene>
    <name evidence="6" type="ORF">WQO_16485</name>
</gene>
<evidence type="ECO:0000256" key="1">
    <source>
        <dbReference type="ARBA" id="ARBA00001946"/>
    </source>
</evidence>
<dbReference type="EMBL" id="CP013738">
    <property type="protein sequence ID" value="ALU94785.1"/>
    <property type="molecule type" value="Genomic_DNA"/>
</dbReference>
<dbReference type="InterPro" id="IPR020476">
    <property type="entry name" value="Nudix_hydrolase"/>
</dbReference>
<keyword evidence="3 4" id="KW-0378">Hydrolase</keyword>
<comment type="cofactor">
    <cofactor evidence="1">
        <name>Mg(2+)</name>
        <dbReference type="ChEBI" id="CHEBI:18420"/>
    </cofactor>
</comment>
<sequence length="142" mass="15161">MALGGKAPVTSKTEVAVAAAIVARGARVLLVQRRVTEGALSWQFPAGKIESGETPEEAAVRETQEETGLRVAPQKSLGHRVHPLTGREIHYIACRSVGDEATVASVGEVADTVWVTLGEIPQYVPYGLFEPVQRYLDAALPS</sequence>
<name>A0A0U3KJJ8_STRGL</name>
<evidence type="ECO:0000256" key="2">
    <source>
        <dbReference type="ARBA" id="ARBA00005582"/>
    </source>
</evidence>
<organism evidence="6 7">
    <name type="scientific">Streptomyces globisporus C-1027</name>
    <dbReference type="NCBI Taxonomy" id="1172567"/>
    <lineage>
        <taxon>Bacteria</taxon>
        <taxon>Bacillati</taxon>
        <taxon>Actinomycetota</taxon>
        <taxon>Actinomycetes</taxon>
        <taxon>Kitasatosporales</taxon>
        <taxon>Streptomycetaceae</taxon>
        <taxon>Streptomyces</taxon>
    </lineage>
</organism>
<dbReference type="PANTHER" id="PTHR43046">
    <property type="entry name" value="GDP-MANNOSE MANNOSYL HYDROLASE"/>
    <property type="match status" value="1"/>
</dbReference>
<dbReference type="InterPro" id="IPR000086">
    <property type="entry name" value="NUDIX_hydrolase_dom"/>
</dbReference>
<dbReference type="CDD" id="cd02883">
    <property type="entry name" value="NUDIX_Hydrolase"/>
    <property type="match status" value="1"/>
</dbReference>
<feature type="domain" description="Nudix hydrolase" evidence="5">
    <location>
        <begin position="12"/>
        <end position="137"/>
    </location>
</feature>
<dbReference type="InterPro" id="IPR020084">
    <property type="entry name" value="NUDIX_hydrolase_CS"/>
</dbReference>
<reference evidence="6 7" key="1">
    <citation type="journal article" date="2012" name="J. Bacteriol.">
        <title>Draft genome sequence of Streptomyces globisporus C-1027, which produces an antitumor antibiotic consisting of a nine-membered enediyne with a chromoprotein.</title>
        <authorList>
            <person name="Wang L."/>
            <person name="Wang S."/>
            <person name="He Q."/>
            <person name="Yu T."/>
            <person name="Li Q."/>
            <person name="Hong B."/>
        </authorList>
    </citation>
    <scope>NUCLEOTIDE SEQUENCE [LARGE SCALE GENOMIC DNA]</scope>
    <source>
        <strain evidence="6 7">C-1027</strain>
    </source>
</reference>
<evidence type="ECO:0000256" key="3">
    <source>
        <dbReference type="ARBA" id="ARBA00022801"/>
    </source>
</evidence>
<dbReference type="PANTHER" id="PTHR43046:SF14">
    <property type="entry name" value="MUTT_NUDIX FAMILY PROTEIN"/>
    <property type="match status" value="1"/>
</dbReference>
<dbReference type="AlphaFoldDB" id="A0A0U3KJJ8"/>
<dbReference type="InterPro" id="IPR015797">
    <property type="entry name" value="NUDIX_hydrolase-like_dom_sf"/>
</dbReference>
<dbReference type="Pfam" id="PF00293">
    <property type="entry name" value="NUDIX"/>
    <property type="match status" value="1"/>
</dbReference>
<dbReference type="Proteomes" id="UP000064183">
    <property type="component" value="Chromosome"/>
</dbReference>
<comment type="similarity">
    <text evidence="2 4">Belongs to the Nudix hydrolase family.</text>
</comment>
<dbReference type="PRINTS" id="PR00502">
    <property type="entry name" value="NUDIXFAMILY"/>
</dbReference>
<evidence type="ECO:0000259" key="5">
    <source>
        <dbReference type="PROSITE" id="PS51462"/>
    </source>
</evidence>
<protein>
    <submittedName>
        <fullName evidence="6">NUDIX hydrolase</fullName>
    </submittedName>
</protein>
<dbReference type="PROSITE" id="PS51462">
    <property type="entry name" value="NUDIX"/>
    <property type="match status" value="1"/>
</dbReference>
<accession>A0A0U3KJJ8</accession>
<dbReference type="STRING" id="1172567.WQO_16485"/>
<evidence type="ECO:0000313" key="7">
    <source>
        <dbReference type="Proteomes" id="UP000064183"/>
    </source>
</evidence>
<proteinExistence type="inferred from homology"/>
<dbReference type="GO" id="GO:0016787">
    <property type="term" value="F:hydrolase activity"/>
    <property type="evidence" value="ECO:0007669"/>
    <property type="project" value="UniProtKB-KW"/>
</dbReference>
<dbReference type="PROSITE" id="PS00893">
    <property type="entry name" value="NUDIX_BOX"/>
    <property type="match status" value="1"/>
</dbReference>
<dbReference type="KEGG" id="sgb:WQO_16485"/>
<dbReference type="Gene3D" id="3.90.79.10">
    <property type="entry name" value="Nucleoside Triphosphate Pyrophosphohydrolase"/>
    <property type="match status" value="1"/>
</dbReference>
<evidence type="ECO:0000256" key="4">
    <source>
        <dbReference type="RuleBase" id="RU003476"/>
    </source>
</evidence>